<accession>A0AAE1K024</accession>
<dbReference type="PANTHER" id="PTHR34371:SF6">
    <property type="entry name" value="MEMBRANE-ASSOCIATED KINASE REGULATOR 6"/>
    <property type="match status" value="1"/>
</dbReference>
<evidence type="ECO:0000313" key="2">
    <source>
        <dbReference type="Proteomes" id="UP001293593"/>
    </source>
</evidence>
<dbReference type="EMBL" id="JAWXYG010000003">
    <property type="protein sequence ID" value="KAK4277577.1"/>
    <property type="molecule type" value="Genomic_DNA"/>
</dbReference>
<reference evidence="1" key="1">
    <citation type="submission" date="2023-10" db="EMBL/GenBank/DDBJ databases">
        <title>Chromosome-level genome of the transformable northern wattle, Acacia crassicarpa.</title>
        <authorList>
            <person name="Massaro I."/>
            <person name="Sinha N.R."/>
            <person name="Poethig S."/>
            <person name="Leichty A.R."/>
        </authorList>
    </citation>
    <scope>NUCLEOTIDE SEQUENCE</scope>
    <source>
        <strain evidence="1">Acra3RX</strain>
        <tissue evidence="1">Leaf</tissue>
    </source>
</reference>
<organism evidence="1 2">
    <name type="scientific">Acacia crassicarpa</name>
    <name type="common">northern wattle</name>
    <dbReference type="NCBI Taxonomy" id="499986"/>
    <lineage>
        <taxon>Eukaryota</taxon>
        <taxon>Viridiplantae</taxon>
        <taxon>Streptophyta</taxon>
        <taxon>Embryophyta</taxon>
        <taxon>Tracheophyta</taxon>
        <taxon>Spermatophyta</taxon>
        <taxon>Magnoliopsida</taxon>
        <taxon>eudicotyledons</taxon>
        <taxon>Gunneridae</taxon>
        <taxon>Pentapetalae</taxon>
        <taxon>rosids</taxon>
        <taxon>fabids</taxon>
        <taxon>Fabales</taxon>
        <taxon>Fabaceae</taxon>
        <taxon>Caesalpinioideae</taxon>
        <taxon>mimosoid clade</taxon>
        <taxon>Acacieae</taxon>
        <taxon>Acacia</taxon>
    </lineage>
</organism>
<evidence type="ECO:0000313" key="1">
    <source>
        <dbReference type="EMBL" id="KAK4277577.1"/>
    </source>
</evidence>
<protein>
    <submittedName>
        <fullName evidence="1">Uncharacterized protein</fullName>
    </submittedName>
</protein>
<keyword evidence="2" id="KW-1185">Reference proteome</keyword>
<dbReference type="AlphaFoldDB" id="A0AAE1K024"/>
<proteinExistence type="predicted"/>
<sequence length="215" mass="24232">MGSEADCNHQVYSPSKLSMLISRPIKQPEAEPLPPPTTAVSIPFQWEEAPGKPRLCHTRSEPDGCGRRALDLPPRLVFPEAKVSSNVHSPTTVLDGPYVGRAVSFTTSYRSPRMVGKDQWNGNFGSSRWSSSKNRRHEFGGSIDFSSGFTFWDDRGFEASTTSKAKIAKVGRRGSLFGLSHSRSHLWGSIYESLKQVVPWKRKQEKQRKWDLRRN</sequence>
<name>A0AAE1K024_9FABA</name>
<dbReference type="PANTHER" id="PTHR34371">
    <property type="entry name" value="OS01G0551000 PROTEIN"/>
    <property type="match status" value="1"/>
</dbReference>
<gene>
    <name evidence="1" type="ORF">QN277_015554</name>
</gene>
<dbReference type="Proteomes" id="UP001293593">
    <property type="component" value="Unassembled WGS sequence"/>
</dbReference>
<comment type="caution">
    <text evidence="1">The sequence shown here is derived from an EMBL/GenBank/DDBJ whole genome shotgun (WGS) entry which is preliminary data.</text>
</comment>